<gene>
    <name evidence="1" type="ORF">g.9994</name>
</gene>
<organism evidence="1">
    <name type="scientific">Cuerna arida</name>
    <dbReference type="NCBI Taxonomy" id="1464854"/>
    <lineage>
        <taxon>Eukaryota</taxon>
        <taxon>Metazoa</taxon>
        <taxon>Ecdysozoa</taxon>
        <taxon>Arthropoda</taxon>
        <taxon>Hexapoda</taxon>
        <taxon>Insecta</taxon>
        <taxon>Pterygota</taxon>
        <taxon>Neoptera</taxon>
        <taxon>Paraneoptera</taxon>
        <taxon>Hemiptera</taxon>
        <taxon>Auchenorrhyncha</taxon>
        <taxon>Membracoidea</taxon>
        <taxon>Cicadellidae</taxon>
        <taxon>Cicadellinae</taxon>
        <taxon>Proconiini</taxon>
        <taxon>Cuerna</taxon>
    </lineage>
</organism>
<evidence type="ECO:0000313" key="1">
    <source>
        <dbReference type="EMBL" id="JAS53336.1"/>
    </source>
</evidence>
<dbReference type="AlphaFoldDB" id="A0A1B6FSY0"/>
<protein>
    <recommendedName>
        <fullName evidence="2">Reverse transcriptase domain-containing protein</fullName>
    </recommendedName>
</protein>
<accession>A0A1B6FSY0</accession>
<name>A0A1B6FSY0_9HEMI</name>
<reference evidence="1" key="1">
    <citation type="submission" date="2015-11" db="EMBL/GenBank/DDBJ databases">
        <title>De novo transcriptome assembly of four potential Pierce s Disease insect vectors from Arizona vineyards.</title>
        <authorList>
            <person name="Tassone E.E."/>
        </authorList>
    </citation>
    <scope>NUCLEOTIDE SEQUENCE</scope>
</reference>
<evidence type="ECO:0008006" key="2">
    <source>
        <dbReference type="Google" id="ProtNLM"/>
    </source>
</evidence>
<proteinExistence type="predicted"/>
<feature type="non-terminal residue" evidence="1">
    <location>
        <position position="1"/>
    </location>
</feature>
<dbReference type="EMBL" id="GECZ01016433">
    <property type="protein sequence ID" value="JAS53336.1"/>
    <property type="molecule type" value="Transcribed_RNA"/>
</dbReference>
<sequence>GFQMFAVLKSLPSRTWKLVYSALCESLLRYGLRSWGNASNSTLMQLQTVQTKIVKIISNIDSTAMVANPMLCYQITNIMPIPNLFQFLFIVDYYFSNSYKIKNEHGYNSRKCFYVVPKVKNKYTKRTRQYLVPTLFNGLPADLTEISSFRVLKSEVRKWMIERIT</sequence>